<comment type="subcellular location">
    <subcellularLocation>
        <location evidence="1">Nucleus</location>
    </subcellularLocation>
</comment>
<feature type="domain" description="Lamin-B receptor of TUDOR" evidence="5">
    <location>
        <begin position="141"/>
        <end position="179"/>
    </location>
</feature>
<dbReference type="AlphaFoldDB" id="A0A6P6T0W9"/>
<dbReference type="GO" id="GO:0000785">
    <property type="term" value="C:chromatin"/>
    <property type="evidence" value="ECO:0007669"/>
    <property type="project" value="TreeGrafter"/>
</dbReference>
<name>A0A6P6T0W9_COFAR</name>
<protein>
    <recommendedName>
        <fullName evidence="5">Lamin-B receptor of TUDOR domain-containing protein</fullName>
    </recommendedName>
</protein>
<reference evidence="7" key="2">
    <citation type="submission" date="2025-08" db="UniProtKB">
        <authorList>
            <consortium name="RefSeq"/>
        </authorList>
    </citation>
    <scope>IDENTIFICATION</scope>
    <source>
        <tissue evidence="7">Leaves</tissue>
    </source>
</reference>
<evidence type="ECO:0000256" key="3">
    <source>
        <dbReference type="ARBA" id="ARBA00023204"/>
    </source>
</evidence>
<evidence type="ECO:0000256" key="4">
    <source>
        <dbReference type="ARBA" id="ARBA00023242"/>
    </source>
</evidence>
<evidence type="ECO:0000259" key="5">
    <source>
        <dbReference type="Pfam" id="PF09465"/>
    </source>
</evidence>
<evidence type="ECO:0000313" key="7">
    <source>
        <dbReference type="RefSeq" id="XP_071939568.1"/>
    </source>
</evidence>
<dbReference type="InterPro" id="IPR039776">
    <property type="entry name" value="Pds5"/>
</dbReference>
<keyword evidence="2" id="KW-0227">DNA damage</keyword>
<dbReference type="InterPro" id="IPR019023">
    <property type="entry name" value="Lamin-B_rcpt_of_tudor"/>
</dbReference>
<keyword evidence="3" id="KW-0234">DNA repair</keyword>
<dbReference type="Pfam" id="PF09465">
    <property type="entry name" value="LBR_tudor"/>
    <property type="match status" value="1"/>
</dbReference>
<dbReference type="GO" id="GO:0007064">
    <property type="term" value="P:mitotic sister chromatid cohesion"/>
    <property type="evidence" value="ECO:0007669"/>
    <property type="project" value="InterPro"/>
</dbReference>
<dbReference type="RefSeq" id="XP_071939568.1">
    <property type="nucleotide sequence ID" value="XM_072083467.1"/>
</dbReference>
<proteinExistence type="predicted"/>
<dbReference type="PANTHER" id="PTHR12663:SF24">
    <property type="entry name" value="TUDOR DOMAIN-CONTAINING PROTEIN"/>
    <property type="match status" value="1"/>
</dbReference>
<keyword evidence="4" id="KW-0539">Nucleus</keyword>
<gene>
    <name evidence="7" type="primary">LOC113696376</name>
</gene>
<dbReference type="GO" id="GO:0005634">
    <property type="term" value="C:nucleus"/>
    <property type="evidence" value="ECO:0007669"/>
    <property type="project" value="UniProtKB-SubCell"/>
</dbReference>
<sequence length="232" mass="26937">MKTRFRKRCGTQEVKVDKGTVKASGSNMDVVALKEDVNKQDESIVIEGKATSEPSEQEVHYKVQGNEEAEMRNVAGEEQNLNVTKELKKRKRSVDVEFAIVSPTDKCSSRLCPRKEVPSFQMVDLNENNIERIVGMRIKVYWPESQKWFAVRIKSFNREKMLHTVNYDDGDVEELQLKKDKFELEVKPKDGFHIKQNFTLEKARRMSVVMWLGKQVLAKKGSRWRCGCQCEF</sequence>
<evidence type="ECO:0000256" key="1">
    <source>
        <dbReference type="ARBA" id="ARBA00004123"/>
    </source>
</evidence>
<dbReference type="GeneID" id="113696376"/>
<evidence type="ECO:0000256" key="2">
    <source>
        <dbReference type="ARBA" id="ARBA00022763"/>
    </source>
</evidence>
<dbReference type="Proteomes" id="UP001652660">
    <property type="component" value="Chromosome 1c"/>
</dbReference>
<keyword evidence="6" id="KW-1185">Reference proteome</keyword>
<accession>A0A6P6T0W9</accession>
<dbReference type="Gene3D" id="2.30.30.140">
    <property type="match status" value="1"/>
</dbReference>
<organism evidence="6 7">
    <name type="scientific">Coffea arabica</name>
    <name type="common">Arabian coffee</name>
    <dbReference type="NCBI Taxonomy" id="13443"/>
    <lineage>
        <taxon>Eukaryota</taxon>
        <taxon>Viridiplantae</taxon>
        <taxon>Streptophyta</taxon>
        <taxon>Embryophyta</taxon>
        <taxon>Tracheophyta</taxon>
        <taxon>Spermatophyta</taxon>
        <taxon>Magnoliopsida</taxon>
        <taxon>eudicotyledons</taxon>
        <taxon>Gunneridae</taxon>
        <taxon>Pentapetalae</taxon>
        <taxon>asterids</taxon>
        <taxon>lamiids</taxon>
        <taxon>Gentianales</taxon>
        <taxon>Rubiaceae</taxon>
        <taxon>Ixoroideae</taxon>
        <taxon>Gardenieae complex</taxon>
        <taxon>Bertiereae - Coffeeae clade</taxon>
        <taxon>Coffeeae</taxon>
        <taxon>Coffea</taxon>
    </lineage>
</organism>
<dbReference type="GO" id="GO:0006281">
    <property type="term" value="P:DNA repair"/>
    <property type="evidence" value="ECO:0007669"/>
    <property type="project" value="UniProtKB-KW"/>
</dbReference>
<evidence type="ECO:0000313" key="6">
    <source>
        <dbReference type="Proteomes" id="UP001652660"/>
    </source>
</evidence>
<dbReference type="PANTHER" id="PTHR12663">
    <property type="entry name" value="ANDROGEN INDUCED INHIBITOR OF PROLIFERATION AS3 / PDS5-RELATED"/>
    <property type="match status" value="1"/>
</dbReference>
<dbReference type="CDD" id="cd20404">
    <property type="entry name" value="Tudor_Agenet_AtEML-like"/>
    <property type="match status" value="1"/>
</dbReference>
<reference evidence="6" key="1">
    <citation type="journal article" date="2025" name="Foods">
        <title>Unveiling the Microbial Signatures of Arabica Coffee Cherries: Insights into Ripeness Specific Diversity, Functional Traits, and Implications for Quality and Safety.</title>
        <authorList>
            <consortium name="RefSeq"/>
            <person name="Tenea G.N."/>
            <person name="Cifuentes V."/>
            <person name="Reyes P."/>
            <person name="Cevallos-Vallejos M."/>
        </authorList>
    </citation>
    <scope>NUCLEOTIDE SEQUENCE [LARGE SCALE GENOMIC DNA]</scope>
</reference>